<evidence type="ECO:0000256" key="1">
    <source>
        <dbReference type="SAM" id="Phobius"/>
    </source>
</evidence>
<sequence>MGSFLAIAMPLMMLVTAFRALVEAAGRKGGRVTTPALVLVFLGALSSAMVFWWEDVVLSKPSGSDAFGGGLLPFLAADLLLWLALWSAVAVLTVRFVRRKGRQP</sequence>
<accession>A0A3P3DYG2</accession>
<dbReference type="EMBL" id="RRAZ01000001">
    <property type="protein sequence ID" value="RRH78482.1"/>
    <property type="molecule type" value="Genomic_DNA"/>
</dbReference>
<keyword evidence="1" id="KW-0812">Transmembrane</keyword>
<proteinExistence type="predicted"/>
<gene>
    <name evidence="2" type="ORF">EG244_00565</name>
</gene>
<protein>
    <submittedName>
        <fullName evidence="2">Uncharacterized protein</fullName>
    </submittedName>
</protein>
<dbReference type="AlphaFoldDB" id="A0A3P3DYG2"/>
<keyword evidence="1" id="KW-1133">Transmembrane helix</keyword>
<feature type="transmembrane region" description="Helical" evidence="1">
    <location>
        <begin position="6"/>
        <end position="22"/>
    </location>
</feature>
<feature type="transmembrane region" description="Helical" evidence="1">
    <location>
        <begin position="34"/>
        <end position="53"/>
    </location>
</feature>
<dbReference type="OrthoDB" id="9979740at2"/>
<evidence type="ECO:0000313" key="2">
    <source>
        <dbReference type="EMBL" id="RRH78482.1"/>
    </source>
</evidence>
<reference evidence="2 3" key="1">
    <citation type="submission" date="2018-11" db="EMBL/GenBank/DDBJ databases">
        <title>Gemmobacter sp. nov., YIM 102744-1 draft genome.</title>
        <authorList>
            <person name="Li G."/>
            <person name="Jiang Y."/>
        </authorList>
    </citation>
    <scope>NUCLEOTIDE SEQUENCE [LARGE SCALE GENOMIC DNA]</scope>
    <source>
        <strain evidence="2 3">YIM 102744-1</strain>
    </source>
</reference>
<name>A0A3P3DYG2_9RHOB</name>
<feature type="transmembrane region" description="Helical" evidence="1">
    <location>
        <begin position="73"/>
        <end position="97"/>
    </location>
</feature>
<dbReference type="Proteomes" id="UP000282125">
    <property type="component" value="Unassembled WGS sequence"/>
</dbReference>
<keyword evidence="1" id="KW-0472">Membrane</keyword>
<comment type="caution">
    <text evidence="2">The sequence shown here is derived from an EMBL/GenBank/DDBJ whole genome shotgun (WGS) entry which is preliminary data.</text>
</comment>
<organism evidence="2 3">
    <name type="scientific">Falsigemmobacter faecalis</name>
    <dbReference type="NCBI Taxonomy" id="2488730"/>
    <lineage>
        <taxon>Bacteria</taxon>
        <taxon>Pseudomonadati</taxon>
        <taxon>Pseudomonadota</taxon>
        <taxon>Alphaproteobacteria</taxon>
        <taxon>Rhodobacterales</taxon>
        <taxon>Paracoccaceae</taxon>
        <taxon>Falsigemmobacter</taxon>
    </lineage>
</organism>
<keyword evidence="3" id="KW-1185">Reference proteome</keyword>
<evidence type="ECO:0000313" key="3">
    <source>
        <dbReference type="Proteomes" id="UP000282125"/>
    </source>
</evidence>